<dbReference type="RefSeq" id="WP_144871356.1">
    <property type="nucleotide sequence ID" value="NZ_LR213934.1"/>
</dbReference>
<sequence length="186" mass="21247">MKFQLLIFSLAALFLTELSNILPTKQAKSFPIAQGNIRFVCSQSYDSINKKYVPATLAWNPQHKKPIVIWQNEDFSESGFNPQTRCEEVSPRFQEAYDNGSLKYLTYGTMNEQPVICTARFLGEDCDTLIITLRHQDNTEQTLQQLSDILLGYADAPLEQSSDDLVKVDNNRIYIEVNVENFLSQP</sequence>
<keyword evidence="2" id="KW-1185">Reference proteome</keyword>
<dbReference type="InterPro" id="IPR025478">
    <property type="entry name" value="COP23"/>
</dbReference>
<dbReference type="OrthoDB" id="490444at2"/>
<evidence type="ECO:0000313" key="1">
    <source>
        <dbReference type="EMBL" id="VEP13131.1"/>
    </source>
</evidence>
<name>A0A563VNY8_9CYAN</name>
<gene>
    <name evidence="1" type="ORF">H1P_1840006</name>
</gene>
<dbReference type="Proteomes" id="UP000320055">
    <property type="component" value="Unassembled WGS sequence"/>
</dbReference>
<reference evidence="1 2" key="1">
    <citation type="submission" date="2019-01" db="EMBL/GenBank/DDBJ databases">
        <authorList>
            <person name="Brito A."/>
        </authorList>
    </citation>
    <scope>NUCLEOTIDE SEQUENCE [LARGE SCALE GENOMIC DNA]</scope>
    <source>
        <strain evidence="1">1</strain>
    </source>
</reference>
<organism evidence="1 2">
    <name type="scientific">Hyella patelloides LEGE 07179</name>
    <dbReference type="NCBI Taxonomy" id="945734"/>
    <lineage>
        <taxon>Bacteria</taxon>
        <taxon>Bacillati</taxon>
        <taxon>Cyanobacteriota</taxon>
        <taxon>Cyanophyceae</taxon>
        <taxon>Pleurocapsales</taxon>
        <taxon>Hyellaceae</taxon>
        <taxon>Hyella</taxon>
    </lineage>
</organism>
<accession>A0A563VNY8</accession>
<protein>
    <submittedName>
        <fullName evidence="1">Uncharacterized protein</fullName>
    </submittedName>
</protein>
<evidence type="ECO:0000313" key="2">
    <source>
        <dbReference type="Proteomes" id="UP000320055"/>
    </source>
</evidence>
<dbReference type="EMBL" id="CAACVJ010000095">
    <property type="protein sequence ID" value="VEP13131.1"/>
    <property type="molecule type" value="Genomic_DNA"/>
</dbReference>
<dbReference type="Pfam" id="PF14218">
    <property type="entry name" value="COP23"/>
    <property type="match status" value="1"/>
</dbReference>
<proteinExistence type="predicted"/>
<dbReference type="AlphaFoldDB" id="A0A563VNY8"/>